<dbReference type="PANTHER" id="PTHR23274:SF51">
    <property type="entry name" value="OS03G0423850 PROTEIN"/>
    <property type="match status" value="1"/>
</dbReference>
<dbReference type="InterPro" id="IPR027417">
    <property type="entry name" value="P-loop_NTPase"/>
</dbReference>
<dbReference type="GO" id="GO:0006260">
    <property type="term" value="P:DNA replication"/>
    <property type="evidence" value="ECO:0007669"/>
    <property type="project" value="TreeGrafter"/>
</dbReference>
<organism evidence="2 3">
    <name type="scientific">Streblomastix strix</name>
    <dbReference type="NCBI Taxonomy" id="222440"/>
    <lineage>
        <taxon>Eukaryota</taxon>
        <taxon>Metamonada</taxon>
        <taxon>Preaxostyla</taxon>
        <taxon>Oxymonadida</taxon>
        <taxon>Streblomastigidae</taxon>
        <taxon>Streblomastix</taxon>
    </lineage>
</organism>
<gene>
    <name evidence="2" type="ORF">EZS28_034930</name>
</gene>
<dbReference type="Pfam" id="PF21530">
    <property type="entry name" value="Pif1_2B_dom"/>
    <property type="match status" value="1"/>
</dbReference>
<feature type="domain" description="DNA helicase Pif1-like 2B" evidence="1">
    <location>
        <begin position="28"/>
        <end position="74"/>
    </location>
</feature>
<reference evidence="2 3" key="1">
    <citation type="submission" date="2019-03" db="EMBL/GenBank/DDBJ databases">
        <title>Single cell metagenomics reveals metabolic interactions within the superorganism composed of flagellate Streblomastix strix and complex community of Bacteroidetes bacteria on its surface.</title>
        <authorList>
            <person name="Treitli S.C."/>
            <person name="Kolisko M."/>
            <person name="Husnik F."/>
            <person name="Keeling P."/>
            <person name="Hampl V."/>
        </authorList>
    </citation>
    <scope>NUCLEOTIDE SEQUENCE [LARGE SCALE GENOMIC DNA]</scope>
    <source>
        <strain evidence="2">ST1C</strain>
    </source>
</reference>
<accession>A0A5J4UH90</accession>
<dbReference type="SUPFAM" id="SSF52540">
    <property type="entry name" value="P-loop containing nucleoside triphosphate hydrolases"/>
    <property type="match status" value="1"/>
</dbReference>
<dbReference type="CDD" id="cd18809">
    <property type="entry name" value="SF1_C_RecD"/>
    <property type="match status" value="1"/>
</dbReference>
<dbReference type="AlphaFoldDB" id="A0A5J4UH90"/>
<dbReference type="OrthoDB" id="1934841at2759"/>
<dbReference type="GO" id="GO:0004386">
    <property type="term" value="F:helicase activity"/>
    <property type="evidence" value="ECO:0007669"/>
    <property type="project" value="UniProtKB-KW"/>
</dbReference>
<protein>
    <submittedName>
        <fullName evidence="2">Putative PIF1 helicase</fullName>
    </submittedName>
</protein>
<keyword evidence="2" id="KW-0547">Nucleotide-binding</keyword>
<evidence type="ECO:0000313" key="2">
    <source>
        <dbReference type="EMBL" id="KAA6369543.1"/>
    </source>
</evidence>
<comment type="caution">
    <text evidence="2">The sequence shown here is derived from an EMBL/GenBank/DDBJ whole genome shotgun (WGS) entry which is preliminary data.</text>
</comment>
<dbReference type="GO" id="GO:0005657">
    <property type="term" value="C:replication fork"/>
    <property type="evidence" value="ECO:0007669"/>
    <property type="project" value="TreeGrafter"/>
</dbReference>
<keyword evidence="2" id="KW-0347">Helicase</keyword>
<keyword evidence="2" id="KW-0067">ATP-binding</keyword>
<name>A0A5J4UH90_9EUKA</name>
<dbReference type="EMBL" id="SNRW01016262">
    <property type="protein sequence ID" value="KAA6369543.1"/>
    <property type="molecule type" value="Genomic_DNA"/>
</dbReference>
<keyword evidence="2" id="KW-0378">Hydrolase</keyword>
<dbReference type="Proteomes" id="UP000324800">
    <property type="component" value="Unassembled WGS sequence"/>
</dbReference>
<evidence type="ECO:0000313" key="3">
    <source>
        <dbReference type="Proteomes" id="UP000324800"/>
    </source>
</evidence>
<proteinExistence type="predicted"/>
<sequence length="189" mass="21432">MEGQSRLFESVDILKSESADDQGRFTDEFMHSITPSGLPPHRLILKIGAIVMLLRNIDVKRGLCNGTRLAVVGFNTHYLKLQGIVGKFQGKQFFLPRLDLEPTNANQLFQMTRRQFPIRLAFAMTINKSQGQSFDQVGVFLNRQIFAHGQLYVAFSRCRSLQGLKVLSLDFAGRIQHKARNVVVKEILL</sequence>
<dbReference type="Gene3D" id="3.40.50.300">
    <property type="entry name" value="P-loop containing nucleotide triphosphate hydrolases"/>
    <property type="match status" value="1"/>
</dbReference>
<dbReference type="PANTHER" id="PTHR23274">
    <property type="entry name" value="DNA HELICASE-RELATED"/>
    <property type="match status" value="1"/>
</dbReference>
<evidence type="ECO:0000259" key="1">
    <source>
        <dbReference type="Pfam" id="PF21530"/>
    </source>
</evidence>
<dbReference type="InterPro" id="IPR049163">
    <property type="entry name" value="Pif1-like_2B_dom"/>
</dbReference>